<dbReference type="SUPFAM" id="SSF49785">
    <property type="entry name" value="Galactose-binding domain-like"/>
    <property type="match status" value="1"/>
</dbReference>
<dbReference type="Gene3D" id="3.40.33.10">
    <property type="entry name" value="CAP"/>
    <property type="match status" value="1"/>
</dbReference>
<keyword evidence="5" id="KW-0430">Lectin</keyword>
<evidence type="ECO:0000256" key="1">
    <source>
        <dbReference type="ARBA" id="ARBA00002219"/>
    </source>
</evidence>
<comment type="function">
    <text evidence="1">Acts as a defensive agent. Recognizes blood group fucosylated oligosaccharides including A, B, H and Lewis B-type antigens. Does not recognize Lewis A antigen and has low affinity for monovalent haptens.</text>
</comment>
<dbReference type="InterPro" id="IPR006585">
    <property type="entry name" value="FTP1"/>
</dbReference>
<dbReference type="EMBL" id="WHLY01000002">
    <property type="protein sequence ID" value="MPR36284.1"/>
    <property type="molecule type" value="Genomic_DNA"/>
</dbReference>
<dbReference type="Gene3D" id="2.60.120.260">
    <property type="entry name" value="Galactose-binding domain-like"/>
    <property type="match status" value="1"/>
</dbReference>
<evidence type="ECO:0000256" key="2">
    <source>
        <dbReference type="ARBA" id="ARBA00010147"/>
    </source>
</evidence>
<feature type="domain" description="Bulb-type lectin" evidence="9">
    <location>
        <begin position="244"/>
        <end position="366"/>
    </location>
</feature>
<comment type="caution">
    <text evidence="10">The sequence shown here is derived from an EMBL/GenBank/DDBJ whole genome shotgun (WGS) entry which is preliminary data.</text>
</comment>
<keyword evidence="11" id="KW-1185">Reference proteome</keyword>
<dbReference type="SUPFAM" id="SSF51110">
    <property type="entry name" value="alpha-D-mannose-specific plant lectins"/>
    <property type="match status" value="1"/>
</dbReference>
<dbReference type="GO" id="GO:0042806">
    <property type="term" value="F:fucose binding"/>
    <property type="evidence" value="ECO:0007669"/>
    <property type="project" value="UniProtKB-ARBA"/>
</dbReference>
<proteinExistence type="inferred from homology"/>
<evidence type="ECO:0000256" key="3">
    <source>
        <dbReference type="ARBA" id="ARBA00011233"/>
    </source>
</evidence>
<keyword evidence="7" id="KW-1015">Disulfide bond</keyword>
<comment type="similarity">
    <text evidence="2">Belongs to the fucolectin family.</text>
</comment>
<evidence type="ECO:0000256" key="7">
    <source>
        <dbReference type="ARBA" id="ARBA00023157"/>
    </source>
</evidence>
<dbReference type="Proteomes" id="UP000479293">
    <property type="component" value="Unassembled WGS sequence"/>
</dbReference>
<dbReference type="PROSITE" id="PS50927">
    <property type="entry name" value="BULB_LECTIN"/>
    <property type="match status" value="1"/>
</dbReference>
<keyword evidence="4" id="KW-0479">Metal-binding</keyword>
<evidence type="ECO:0000313" key="10">
    <source>
        <dbReference type="EMBL" id="MPR36284.1"/>
    </source>
</evidence>
<dbReference type="GO" id="GO:0010185">
    <property type="term" value="P:regulation of cellular defense response"/>
    <property type="evidence" value="ECO:0007669"/>
    <property type="project" value="UniProtKB-ARBA"/>
</dbReference>
<reference evidence="10 11" key="1">
    <citation type="submission" date="2019-10" db="EMBL/GenBank/DDBJ databases">
        <title>Draft Genome Sequence of Cytophagaceae sp. SJW1-29.</title>
        <authorList>
            <person name="Choi A."/>
        </authorList>
    </citation>
    <scope>NUCLEOTIDE SEQUENCE [LARGE SCALE GENOMIC DNA]</scope>
    <source>
        <strain evidence="10 11">SJW1-29</strain>
    </source>
</reference>
<protein>
    <recommendedName>
        <fullName evidence="9">Bulb-type lectin domain-containing protein</fullName>
    </recommendedName>
</protein>
<dbReference type="SUPFAM" id="SSF55797">
    <property type="entry name" value="PR-1-like"/>
    <property type="match status" value="1"/>
</dbReference>
<organism evidence="10 11">
    <name type="scientific">Salmonirosea aquatica</name>
    <dbReference type="NCBI Taxonomy" id="2654236"/>
    <lineage>
        <taxon>Bacteria</taxon>
        <taxon>Pseudomonadati</taxon>
        <taxon>Bacteroidota</taxon>
        <taxon>Cytophagia</taxon>
        <taxon>Cytophagales</taxon>
        <taxon>Spirosomataceae</taxon>
        <taxon>Salmonirosea</taxon>
    </lineage>
</organism>
<comment type="subunit">
    <text evidence="3">Homotrimer.</text>
</comment>
<dbReference type="PANTHER" id="PTHR45713:SF6">
    <property type="entry name" value="F5_8 TYPE C DOMAIN-CONTAINING PROTEIN"/>
    <property type="match status" value="1"/>
</dbReference>
<dbReference type="Pfam" id="PF22633">
    <property type="entry name" value="F5_F8_type_C_2"/>
    <property type="match status" value="1"/>
</dbReference>
<keyword evidence="6" id="KW-0106">Calcium</keyword>
<feature type="region of interest" description="Disordered" evidence="8">
    <location>
        <begin position="372"/>
        <end position="415"/>
    </location>
</feature>
<evidence type="ECO:0000256" key="5">
    <source>
        <dbReference type="ARBA" id="ARBA00022734"/>
    </source>
</evidence>
<gene>
    <name evidence="10" type="ORF">GBK04_23800</name>
</gene>
<evidence type="ECO:0000259" key="9">
    <source>
        <dbReference type="PROSITE" id="PS50927"/>
    </source>
</evidence>
<dbReference type="InterPro" id="IPR036426">
    <property type="entry name" value="Bulb-type_lectin_dom_sf"/>
</dbReference>
<dbReference type="Gene3D" id="2.90.10.10">
    <property type="entry name" value="Bulb-type lectin domain"/>
    <property type="match status" value="1"/>
</dbReference>
<dbReference type="InterPro" id="IPR035940">
    <property type="entry name" value="CAP_sf"/>
</dbReference>
<dbReference type="SMART" id="SM00607">
    <property type="entry name" value="FTP"/>
    <property type="match status" value="1"/>
</dbReference>
<evidence type="ECO:0000256" key="6">
    <source>
        <dbReference type="ARBA" id="ARBA00022837"/>
    </source>
</evidence>
<dbReference type="AlphaFoldDB" id="A0A7C9FB28"/>
<dbReference type="InterPro" id="IPR051941">
    <property type="entry name" value="BG_Antigen-Binding_Lectin"/>
</dbReference>
<dbReference type="GO" id="GO:0046872">
    <property type="term" value="F:metal ion binding"/>
    <property type="evidence" value="ECO:0007669"/>
    <property type="project" value="UniProtKB-KW"/>
</dbReference>
<sequence>MKVIHLLLWPIDSSKFIPLFLLLIIMLLCPVKVNAQLHNQANLDYLKNLSSKSSLTKAELDKVRATMLAINNEARLNPNYRKQQGCKTALNLPANLKPLSIHEDLNKLAQEQADYQASIKDVTHDNRNYRDFGARVDKYLKNHPKPEACAGGMYLSEYPIGWMTSETHYRPTWNLDSYNGKSIPVNVVGYGVAKNGDMWYFTAIWSYVEGAASPATTSTNNALPKTDPIATNPVSAKAATLKYQSRMKPGDKLQEGEKLVSANGRFQLRGTPDGTFVIEALPGGQVAYTFPLNDGLNSAPRMSFLSYNPDGNVVINSSQKKAYYATNGSDRAAPIILYKSDHAELTDDGRFVLVDKNGNEIWSATGKLVPKTNPSNASKGTVTNLALNKPTKQSSDMDPRYAGSGKAVDGNTDGSFKMSDTKNSITHTNDERSAWWEVDLGAVYDIEKIVIWNRQDCCWDRLQNFIVLTSSAPFVITGNSVNGDGALFGPLNPWLANIKSHTIDVNQKSRYIRITLVQGPNDRPLSLTEVQVFGK</sequence>
<evidence type="ECO:0000313" key="11">
    <source>
        <dbReference type="Proteomes" id="UP000479293"/>
    </source>
</evidence>
<feature type="compositionally biased region" description="Polar residues" evidence="8">
    <location>
        <begin position="372"/>
        <end position="396"/>
    </location>
</feature>
<accession>A0A7C9FB28</accession>
<dbReference type="InterPro" id="IPR001480">
    <property type="entry name" value="Bulb-type_lectin_dom"/>
</dbReference>
<dbReference type="InterPro" id="IPR008979">
    <property type="entry name" value="Galactose-bd-like_sf"/>
</dbReference>
<dbReference type="PANTHER" id="PTHR45713">
    <property type="entry name" value="FTP DOMAIN-CONTAINING PROTEIN"/>
    <property type="match status" value="1"/>
</dbReference>
<name>A0A7C9FB28_9BACT</name>
<evidence type="ECO:0000256" key="4">
    <source>
        <dbReference type="ARBA" id="ARBA00022723"/>
    </source>
</evidence>
<evidence type="ECO:0000256" key="8">
    <source>
        <dbReference type="SAM" id="MobiDB-lite"/>
    </source>
</evidence>